<dbReference type="InterPro" id="IPR011990">
    <property type="entry name" value="TPR-like_helical_dom_sf"/>
</dbReference>
<dbReference type="EMBL" id="JAPFFF010000071">
    <property type="protein sequence ID" value="KAK8835991.1"/>
    <property type="molecule type" value="Genomic_DNA"/>
</dbReference>
<dbReference type="InterPro" id="IPR052945">
    <property type="entry name" value="Mitotic_Regulator"/>
</dbReference>
<name>A0ABR2GQ31_9EUKA</name>
<feature type="domain" description="Protein kinase" evidence="1">
    <location>
        <begin position="199"/>
        <end position="439"/>
    </location>
</feature>
<dbReference type="Pfam" id="PF00069">
    <property type="entry name" value="Pkinase"/>
    <property type="match status" value="1"/>
</dbReference>
<dbReference type="InterPro" id="IPR008271">
    <property type="entry name" value="Ser/Thr_kinase_AS"/>
</dbReference>
<dbReference type="SUPFAM" id="SSF56112">
    <property type="entry name" value="Protein kinase-like (PK-like)"/>
    <property type="match status" value="1"/>
</dbReference>
<reference evidence="2 3" key="1">
    <citation type="submission" date="2024-04" db="EMBL/GenBank/DDBJ databases">
        <title>Tritrichomonas musculus Genome.</title>
        <authorList>
            <person name="Alves-Ferreira E."/>
            <person name="Grigg M."/>
            <person name="Lorenzi H."/>
            <person name="Galac M."/>
        </authorList>
    </citation>
    <scope>NUCLEOTIDE SEQUENCE [LARGE SCALE GENOMIC DNA]</scope>
    <source>
        <strain evidence="2 3">EAF2021</strain>
    </source>
</reference>
<comment type="caution">
    <text evidence="2">The sequence shown here is derived from an EMBL/GenBank/DDBJ whole genome shotgun (WGS) entry which is preliminary data.</text>
</comment>
<dbReference type="PROSITE" id="PS00108">
    <property type="entry name" value="PROTEIN_KINASE_ST"/>
    <property type="match status" value="1"/>
</dbReference>
<evidence type="ECO:0000259" key="1">
    <source>
        <dbReference type="PROSITE" id="PS50011"/>
    </source>
</evidence>
<dbReference type="PANTHER" id="PTHR43628">
    <property type="entry name" value="ACTIVATOR OF C KINASE PROTEIN 1-RELATED"/>
    <property type="match status" value="1"/>
</dbReference>
<dbReference type="Gene3D" id="1.25.40.10">
    <property type="entry name" value="Tetratricopeptide repeat domain"/>
    <property type="match status" value="4"/>
</dbReference>
<gene>
    <name evidence="2" type="ORF">M9Y10_040188</name>
</gene>
<sequence length="1281" mass="150993">MYSCYQDFKTFLDKKEIKFMKHKFKGLFGKYSFLYLQNEVDIDQIFSQKINPSPFAVLDTNNNYFVFCFENQVIIIEQEKQSLLKQLYSKLSEFNKEIYFLSDSQAEIQKIMNNDFKEHRNSINIDNFYSDIKSFKENFKISTKSRETIKSYWNLIKSCLAGYLIIKGYMKCVHKDRNFNFLYNYPNNKQEIIFEENDFVFLRHLKTTGSSMVYLSYHIEKEILCIIKFPYQDLAGKLANREIDNYKIIDYPYIPKFYGIINNSNNQKYLVIEYIFGRTLQNIKELNLEFGQKIDLISEILYIFEYLHVNHLIYRDLKPNNFMIDQNNQIILIDFDRLINEKVVETNNPESFTHYFDFTFAAPEICMEGINPSIKSDIYSIGMIIYYLIMEEYPDNLNENERLHLDFKNKYPDLYDIFCKCTEKDIDKRPSISELITYFENYKARKNIVDLCENAKNYEYINYMILHSKFPKYFFKLALAAINDNDAAAQYCLGVDLLKADIKHAIHFLTLSADQNNCYAQFSLGLLYYHGDYVSIDLELAFHYFSLSAKQNYGPALNYLGNFYINDDYLPQNSNKAFYYYSLAADQNDANALANLGFFYYEGKYLKQDIQKSIHFLTLAANQNHIDSQKLLGIKYKENKHFECASQKSIYYFTLAANQNDADSLYFLGSIYYNGEIVQRNVEKAIHYYELAAKNNHSRALKDLGAIYLNGICVPSDNKKAIHYMECAAYHNNLEAQFLLGKLYYDGNYVQRDIQKSIFYYTLAANQNHREAQFCLGYIFAENIYVPRDIKKSVHYYTLAANQNHPIAQNNLGSIYLLGQNIQRDIEKAIFYFQLAGNQHQSNAYLNLAYIYYSNKYVTRDIKKVIYYYTQAANLNNPMAQFELGQIFFNGEYVPRDINKAIHYYTMAANQNYAIACNNLGFIYFEGKYVHCDIEKAIHYYKIAANQNIPEPLNNLGIIYILGKHVKRDIEKAIHYFKLAANLNMKISQKTLGLIYYEGFHVPIDMNKAVHYFLLASRQNEPMSQFYLGKIFYYGESVPKDIKRALEYLNQSAENMYRDAQLFLAHVYLEGKYVNRDMFKAFHLYKEVSSFYNNFAKNNLGVIIKNGCKDIKKNIALAKEYFNEAIKQKNDPLSMYNLSNILLDERNSDPNLKSPIELLVLSASQMFYPSIILLCHVLKSEHGSINIEIFKNEFKKYNHENEKIAEFIYFRFELFKSNILYADTYEYLYKVFRKNDFLYGTNGVIAFQKLDEIQQYEEMDSKQNYKNINEEFYNGLGNLNI</sequence>
<dbReference type="InterPro" id="IPR011009">
    <property type="entry name" value="Kinase-like_dom_sf"/>
</dbReference>
<dbReference type="SMART" id="SM00220">
    <property type="entry name" value="S_TKc"/>
    <property type="match status" value="1"/>
</dbReference>
<dbReference type="Pfam" id="PF08238">
    <property type="entry name" value="Sel1"/>
    <property type="match status" value="18"/>
</dbReference>
<dbReference type="Proteomes" id="UP001470230">
    <property type="component" value="Unassembled WGS sequence"/>
</dbReference>
<evidence type="ECO:0000313" key="2">
    <source>
        <dbReference type="EMBL" id="KAK8835991.1"/>
    </source>
</evidence>
<evidence type="ECO:0000313" key="3">
    <source>
        <dbReference type="Proteomes" id="UP001470230"/>
    </source>
</evidence>
<dbReference type="InterPro" id="IPR006597">
    <property type="entry name" value="Sel1-like"/>
</dbReference>
<accession>A0ABR2GQ31</accession>
<dbReference type="InterPro" id="IPR000719">
    <property type="entry name" value="Prot_kinase_dom"/>
</dbReference>
<dbReference type="SMART" id="SM00671">
    <property type="entry name" value="SEL1"/>
    <property type="match status" value="18"/>
</dbReference>
<dbReference type="PROSITE" id="PS50011">
    <property type="entry name" value="PROTEIN_KINASE_DOM"/>
    <property type="match status" value="1"/>
</dbReference>
<keyword evidence="3" id="KW-1185">Reference proteome</keyword>
<dbReference type="SUPFAM" id="SSF81901">
    <property type="entry name" value="HCP-like"/>
    <property type="match status" value="4"/>
</dbReference>
<protein>
    <recommendedName>
        <fullName evidence="1">Protein kinase domain-containing protein</fullName>
    </recommendedName>
</protein>
<dbReference type="PANTHER" id="PTHR43628:SF1">
    <property type="entry name" value="CHITIN SYNTHASE REGULATORY FACTOR 2-RELATED"/>
    <property type="match status" value="1"/>
</dbReference>
<dbReference type="Gene3D" id="1.10.510.10">
    <property type="entry name" value="Transferase(Phosphotransferase) domain 1"/>
    <property type="match status" value="1"/>
</dbReference>
<proteinExistence type="predicted"/>
<organism evidence="2 3">
    <name type="scientific">Tritrichomonas musculus</name>
    <dbReference type="NCBI Taxonomy" id="1915356"/>
    <lineage>
        <taxon>Eukaryota</taxon>
        <taxon>Metamonada</taxon>
        <taxon>Parabasalia</taxon>
        <taxon>Tritrichomonadida</taxon>
        <taxon>Tritrichomonadidae</taxon>
        <taxon>Tritrichomonas</taxon>
    </lineage>
</organism>